<organism evidence="1 2">
    <name type="scientific">Aspergillus pseudonomiae</name>
    <dbReference type="NCBI Taxonomy" id="1506151"/>
    <lineage>
        <taxon>Eukaryota</taxon>
        <taxon>Fungi</taxon>
        <taxon>Dikarya</taxon>
        <taxon>Ascomycota</taxon>
        <taxon>Pezizomycotina</taxon>
        <taxon>Eurotiomycetes</taxon>
        <taxon>Eurotiomycetidae</taxon>
        <taxon>Eurotiales</taxon>
        <taxon>Aspergillaceae</taxon>
        <taxon>Aspergillus</taxon>
        <taxon>Aspergillus subgen. Circumdati</taxon>
    </lineage>
</organism>
<reference evidence="1 2" key="1">
    <citation type="submission" date="2019-04" db="EMBL/GenBank/DDBJ databases">
        <authorList>
            <consortium name="DOE Joint Genome Institute"/>
            <person name="Mondo S."/>
            <person name="Kjaerbolling I."/>
            <person name="Vesth T."/>
            <person name="Frisvad J.C."/>
            <person name="Nybo J.L."/>
            <person name="Theobald S."/>
            <person name="Kildgaard S."/>
            <person name="Isbrandt T."/>
            <person name="Kuo A."/>
            <person name="Sato A."/>
            <person name="Lyhne E.K."/>
            <person name="Kogle M.E."/>
            <person name="Wiebenga A."/>
            <person name="Kun R.S."/>
            <person name="Lubbers R.J."/>
            <person name="Makela M.R."/>
            <person name="Barry K."/>
            <person name="Chovatia M."/>
            <person name="Clum A."/>
            <person name="Daum C."/>
            <person name="Haridas S."/>
            <person name="He G."/>
            <person name="LaButti K."/>
            <person name="Lipzen A."/>
            <person name="Riley R."/>
            <person name="Salamov A."/>
            <person name="Simmons B.A."/>
            <person name="Magnuson J.K."/>
            <person name="Henrissat B."/>
            <person name="Mortensen U.H."/>
            <person name="Larsen T.O."/>
            <person name="Devries R.P."/>
            <person name="Grigoriev I.V."/>
            <person name="Machida M."/>
            <person name="Baker S.E."/>
            <person name="Andersen M.R."/>
            <person name="Cantor M.N."/>
            <person name="Hua S.X."/>
        </authorList>
    </citation>
    <scope>NUCLEOTIDE SEQUENCE [LARGE SCALE GENOMIC DNA]</scope>
    <source>
        <strain evidence="1 2">CBS 119388</strain>
    </source>
</reference>
<dbReference type="GeneID" id="43669879"/>
<evidence type="ECO:0000313" key="2">
    <source>
        <dbReference type="Proteomes" id="UP000325579"/>
    </source>
</evidence>
<protein>
    <submittedName>
        <fullName evidence="1">Uncharacterized protein</fullName>
    </submittedName>
</protein>
<accession>A0A5N7D4U0</accession>
<dbReference type="OrthoDB" id="4457531at2759"/>
<proteinExistence type="predicted"/>
<sequence length="299" mass="32758">MPSIINGQNIEDIFAEDPTLPSLNLASVGGAEISLPWANSPDNELIATLTGGCHSSRLESDDAIAPFRTTNAFSQRTLDERVFFFRNDSGAQCTFHKAITSDSKSSHEHLSVSGMVSAGCSFANGSNVKASLHATIRTGTIYVDGPRFSLDALADTRRSCHDPSYYSKIYGDYYVDNLKLGTGAGVPLSSATSSLEQIESLDINAKLYILWWDIEKNYHTESKYFKYWSEFHITAYDTLTGSNASDQSLDKPPQGVAQDYLKLAGDLEFRLCASGLVAEITLMPYSQVRDYMVAINKPG</sequence>
<dbReference type="RefSeq" id="XP_031938127.1">
    <property type="nucleotide sequence ID" value="XM_032085188.1"/>
</dbReference>
<evidence type="ECO:0000313" key="1">
    <source>
        <dbReference type="EMBL" id="KAE8400808.1"/>
    </source>
</evidence>
<dbReference type="AlphaFoldDB" id="A0A5N7D4U0"/>
<dbReference type="EMBL" id="ML736810">
    <property type="protein sequence ID" value="KAE8400808.1"/>
    <property type="molecule type" value="Genomic_DNA"/>
</dbReference>
<keyword evidence="2" id="KW-1185">Reference proteome</keyword>
<gene>
    <name evidence="1" type="ORF">BDV37DRAFT_274180</name>
</gene>
<dbReference type="Proteomes" id="UP000325579">
    <property type="component" value="Unassembled WGS sequence"/>
</dbReference>
<name>A0A5N7D4U0_9EURO</name>